<feature type="compositionally biased region" description="Low complexity" evidence="1">
    <location>
        <begin position="93"/>
        <end position="102"/>
    </location>
</feature>
<dbReference type="STRING" id="1441469.A0A225AA89"/>
<feature type="compositionally biased region" description="Polar residues" evidence="1">
    <location>
        <begin position="74"/>
        <end position="84"/>
    </location>
</feature>
<protein>
    <recommendedName>
        <fullName evidence="2">SAP domain-containing protein</fullName>
    </recommendedName>
</protein>
<dbReference type="CDD" id="cd12432">
    <property type="entry name" value="RRM_ACINU"/>
    <property type="match status" value="1"/>
</dbReference>
<organism evidence="3 4">
    <name type="scientific">Talaromyces atroroseus</name>
    <dbReference type="NCBI Taxonomy" id="1441469"/>
    <lineage>
        <taxon>Eukaryota</taxon>
        <taxon>Fungi</taxon>
        <taxon>Dikarya</taxon>
        <taxon>Ascomycota</taxon>
        <taxon>Pezizomycotina</taxon>
        <taxon>Eurotiomycetes</taxon>
        <taxon>Eurotiomycetidae</taxon>
        <taxon>Eurotiales</taxon>
        <taxon>Trichocomaceae</taxon>
        <taxon>Talaromyces</taxon>
        <taxon>Talaromyces sect. Trachyspermi</taxon>
    </lineage>
</organism>
<feature type="compositionally biased region" description="Polar residues" evidence="1">
    <location>
        <begin position="450"/>
        <end position="471"/>
    </location>
</feature>
<dbReference type="PANTHER" id="PTHR47031">
    <property type="entry name" value="SAP DNA-BINDING DOMAIN-CONTAINING PROTEIN"/>
    <property type="match status" value="1"/>
</dbReference>
<dbReference type="GeneID" id="31006858"/>
<feature type="domain" description="SAP" evidence="2">
    <location>
        <begin position="3"/>
        <end position="31"/>
    </location>
</feature>
<feature type="compositionally biased region" description="Basic and acidic residues" evidence="1">
    <location>
        <begin position="484"/>
        <end position="498"/>
    </location>
</feature>
<accession>A0A225AA89</accession>
<feature type="region of interest" description="Disordered" evidence="1">
    <location>
        <begin position="248"/>
        <end position="312"/>
    </location>
</feature>
<gene>
    <name evidence="3" type="ORF">UA08_07102</name>
</gene>
<dbReference type="EMBL" id="LFMY01000011">
    <property type="protein sequence ID" value="OKL57752.1"/>
    <property type="molecule type" value="Genomic_DNA"/>
</dbReference>
<dbReference type="Proteomes" id="UP000214365">
    <property type="component" value="Unassembled WGS sequence"/>
</dbReference>
<dbReference type="InterPro" id="IPR034257">
    <property type="entry name" value="Acinus_RRM"/>
</dbReference>
<name>A0A225AA89_TALAT</name>
<dbReference type="AlphaFoldDB" id="A0A225AA89"/>
<dbReference type="RefSeq" id="XP_020117873.1">
    <property type="nucleotide sequence ID" value="XM_020262007.1"/>
</dbReference>
<comment type="caution">
    <text evidence="3">The sequence shown here is derived from an EMBL/GenBank/DDBJ whole genome shotgun (WGS) entry which is preliminary data.</text>
</comment>
<keyword evidence="4" id="KW-1185">Reference proteome</keyword>
<dbReference type="Pfam" id="PF02037">
    <property type="entry name" value="SAP"/>
    <property type="match status" value="1"/>
</dbReference>
<dbReference type="SUPFAM" id="SSF68906">
    <property type="entry name" value="SAP domain"/>
    <property type="match status" value="1"/>
</dbReference>
<dbReference type="InterPro" id="IPR032552">
    <property type="entry name" value="RSB_motif"/>
</dbReference>
<proteinExistence type="predicted"/>
<sequence>MADYSKWKVTELKAELKTRGVPQTGLRLKQDYVEKLIALDSESTKKPAIQDTSAGSPSSRDEKNEDDLKVGEPTASQQSTTESLPTEGAPSPQKQNLQQQQQEEQDTIGAQNQQVDAHGSEDASEKIVQAGEDKKSPVDHAPLPPDEPVPAEGSPETKIHDTEASSQAQEGIVTEEQATAQSHPADVSPDAVPPIAESVDDLRKRKRRSQSPPPSAEAIKKLKAENENPQLLFQEITTQNHVEYHQNELSTTQPQQENEIQRPEHSLPEPLTDAIPHTSAGRQDHRFRDLLPPPGQRKSIQSPEYPEDDDRQVEPALHPATSSIYIRNLMRPLQPLNLKNHLLSLAAPAEKQPDAEVLLDFFLDSIKTHCFAIFDSVSTASRVRSKLHGSVWPNERDRKPLWVDFTPEDKVDDWIKTEQDSVSAGRGSQRWEVVYEETGNGIEAILQEARGSTRSGHTQTAPARRPSSNTLESRRESQPSGSPRQERGGEGFKALDDRFRSTKTKPKLYYLPVSRDIVDKRLAQFDTLTWKISRHSDQGSDDTRRITFEDIDVFVDGGPEYRVPPQNYGGRHAGRGSWRGRRR</sequence>
<evidence type="ECO:0000313" key="4">
    <source>
        <dbReference type="Proteomes" id="UP000214365"/>
    </source>
</evidence>
<dbReference type="OrthoDB" id="5348404at2759"/>
<dbReference type="InterPro" id="IPR036361">
    <property type="entry name" value="SAP_dom_sf"/>
</dbReference>
<dbReference type="PANTHER" id="PTHR47031:SF3">
    <property type="entry name" value="SAP DOMAIN-CONTAINING PROTEIN"/>
    <property type="match status" value="1"/>
</dbReference>
<feature type="compositionally biased region" description="Basic and acidic residues" evidence="1">
    <location>
        <begin position="59"/>
        <end position="70"/>
    </location>
</feature>
<feature type="compositionally biased region" description="Basic residues" evidence="1">
    <location>
        <begin position="572"/>
        <end position="583"/>
    </location>
</feature>
<evidence type="ECO:0000259" key="2">
    <source>
        <dbReference type="Pfam" id="PF02037"/>
    </source>
</evidence>
<dbReference type="InterPro" id="IPR003034">
    <property type="entry name" value="SAP_dom"/>
</dbReference>
<reference evidence="3 4" key="1">
    <citation type="submission" date="2015-06" db="EMBL/GenBank/DDBJ databases">
        <title>Talaromyces atroroseus IBT 11181 draft genome.</title>
        <authorList>
            <person name="Rasmussen K.B."/>
            <person name="Rasmussen S."/>
            <person name="Petersen B."/>
            <person name="Sicheritz-Ponten T."/>
            <person name="Mortensen U.H."/>
            <person name="Thrane U."/>
        </authorList>
    </citation>
    <scope>NUCLEOTIDE SEQUENCE [LARGE SCALE GENOMIC DNA]</scope>
    <source>
        <strain evidence="3 4">IBT 11181</strain>
    </source>
</reference>
<feature type="region of interest" description="Disordered" evidence="1">
    <location>
        <begin position="558"/>
        <end position="583"/>
    </location>
</feature>
<evidence type="ECO:0000313" key="3">
    <source>
        <dbReference type="EMBL" id="OKL57752.1"/>
    </source>
</evidence>
<dbReference type="Gene3D" id="1.10.720.30">
    <property type="entry name" value="SAP domain"/>
    <property type="match status" value="1"/>
</dbReference>
<dbReference type="Pfam" id="PF16294">
    <property type="entry name" value="RSB_motif"/>
    <property type="match status" value="1"/>
</dbReference>
<feature type="region of interest" description="Disordered" evidence="1">
    <location>
        <begin position="450"/>
        <end position="498"/>
    </location>
</feature>
<feature type="compositionally biased region" description="Polar residues" evidence="1">
    <location>
        <begin position="248"/>
        <end position="258"/>
    </location>
</feature>
<feature type="region of interest" description="Disordered" evidence="1">
    <location>
        <begin position="38"/>
        <end position="226"/>
    </location>
</feature>
<evidence type="ECO:0000256" key="1">
    <source>
        <dbReference type="SAM" id="MobiDB-lite"/>
    </source>
</evidence>
<feature type="compositionally biased region" description="Basic and acidic residues" evidence="1">
    <location>
        <begin position="118"/>
        <end position="138"/>
    </location>
</feature>